<dbReference type="EMBL" id="BAAAQK010000004">
    <property type="protein sequence ID" value="GAA1838494.1"/>
    <property type="molecule type" value="Genomic_DNA"/>
</dbReference>
<name>A0ABN2MTS4_9PSEU</name>
<feature type="domain" description="DUF6841" evidence="1">
    <location>
        <begin position="17"/>
        <end position="131"/>
    </location>
</feature>
<proteinExistence type="predicted"/>
<reference evidence="2 3" key="1">
    <citation type="journal article" date="2019" name="Int. J. Syst. Evol. Microbiol.">
        <title>The Global Catalogue of Microorganisms (GCM) 10K type strain sequencing project: providing services to taxonomists for standard genome sequencing and annotation.</title>
        <authorList>
            <consortium name="The Broad Institute Genomics Platform"/>
            <consortium name="The Broad Institute Genome Sequencing Center for Infectious Disease"/>
            <person name="Wu L."/>
            <person name="Ma J."/>
        </authorList>
    </citation>
    <scope>NUCLEOTIDE SEQUENCE [LARGE SCALE GENOMIC DNA]</scope>
    <source>
        <strain evidence="2 3">JCM 16009</strain>
    </source>
</reference>
<dbReference type="Gene3D" id="3.10.450.50">
    <property type="match status" value="1"/>
</dbReference>
<dbReference type="Proteomes" id="UP001500449">
    <property type="component" value="Unassembled WGS sequence"/>
</dbReference>
<dbReference type="InterPro" id="IPR032710">
    <property type="entry name" value="NTF2-like_dom_sf"/>
</dbReference>
<dbReference type="RefSeq" id="WP_344414184.1">
    <property type="nucleotide sequence ID" value="NZ_BAAAQK010000004.1"/>
</dbReference>
<gene>
    <name evidence="2" type="ORF">GCM10009836_16840</name>
</gene>
<evidence type="ECO:0000259" key="1">
    <source>
        <dbReference type="Pfam" id="PF20795"/>
    </source>
</evidence>
<organism evidence="2 3">
    <name type="scientific">Pseudonocardia ailaonensis</name>
    <dbReference type="NCBI Taxonomy" id="367279"/>
    <lineage>
        <taxon>Bacteria</taxon>
        <taxon>Bacillati</taxon>
        <taxon>Actinomycetota</taxon>
        <taxon>Actinomycetes</taxon>
        <taxon>Pseudonocardiales</taxon>
        <taxon>Pseudonocardiaceae</taxon>
        <taxon>Pseudonocardia</taxon>
    </lineage>
</organism>
<dbReference type="Pfam" id="PF20795">
    <property type="entry name" value="DUF6841"/>
    <property type="match status" value="1"/>
</dbReference>
<dbReference type="SUPFAM" id="SSF54427">
    <property type="entry name" value="NTF2-like"/>
    <property type="match status" value="1"/>
</dbReference>
<keyword evidence="3" id="KW-1185">Reference proteome</keyword>
<dbReference type="InterPro" id="IPR049219">
    <property type="entry name" value="DUF6841"/>
</dbReference>
<sequence length="139" mass="14784">MSPSRAPTVEQSVRAMYADYFACFQRGDAAATAEYFVAPLLRVADGRPTVLAGPAAVREMLAAMTERLRAAGYESSRMASLEVSVLDGTAALARARGTRHDRAGAAYQEFDVLYTLVRPDDAGWRIAGLLSVGGTPGGR</sequence>
<comment type="caution">
    <text evidence="2">The sequence shown here is derived from an EMBL/GenBank/DDBJ whole genome shotgun (WGS) entry which is preliminary data.</text>
</comment>
<evidence type="ECO:0000313" key="2">
    <source>
        <dbReference type="EMBL" id="GAA1838494.1"/>
    </source>
</evidence>
<accession>A0ABN2MTS4</accession>
<protein>
    <recommendedName>
        <fullName evidence="1">DUF6841 domain-containing protein</fullName>
    </recommendedName>
</protein>
<evidence type="ECO:0000313" key="3">
    <source>
        <dbReference type="Proteomes" id="UP001500449"/>
    </source>
</evidence>